<dbReference type="EMBL" id="QJTJ01000002">
    <property type="protein sequence ID" value="PYF08403.1"/>
    <property type="molecule type" value="Genomic_DNA"/>
</dbReference>
<dbReference type="GO" id="GO:0000155">
    <property type="term" value="F:phosphorelay sensor kinase activity"/>
    <property type="evidence" value="ECO:0007669"/>
    <property type="project" value="InterPro"/>
</dbReference>
<accession>A0A318TVL1</accession>
<dbReference type="InterPro" id="IPR005467">
    <property type="entry name" value="His_kinase_dom"/>
</dbReference>
<evidence type="ECO:0000313" key="16">
    <source>
        <dbReference type="EMBL" id="PYF08403.1"/>
    </source>
</evidence>
<keyword evidence="10" id="KW-0067">ATP-binding</keyword>
<dbReference type="CDD" id="cd00082">
    <property type="entry name" value="HisKA"/>
    <property type="match status" value="1"/>
</dbReference>
<dbReference type="Gene3D" id="3.30.565.10">
    <property type="entry name" value="Histidine kinase-like ATPase, C-terminal domain"/>
    <property type="match status" value="1"/>
</dbReference>
<gene>
    <name evidence="16" type="ORF">BJ095_102169</name>
</gene>
<dbReference type="OrthoDB" id="9780487at2"/>
<dbReference type="Pfam" id="PF02518">
    <property type="entry name" value="HATPase_c"/>
    <property type="match status" value="1"/>
</dbReference>
<keyword evidence="11 14" id="KW-1133">Transmembrane helix</keyword>
<dbReference type="InterPro" id="IPR050351">
    <property type="entry name" value="BphY/WalK/GraS-like"/>
</dbReference>
<evidence type="ECO:0000256" key="7">
    <source>
        <dbReference type="ARBA" id="ARBA00022692"/>
    </source>
</evidence>
<keyword evidence="13 14" id="KW-0472">Membrane</keyword>
<evidence type="ECO:0000313" key="17">
    <source>
        <dbReference type="Proteomes" id="UP000247416"/>
    </source>
</evidence>
<name>A0A318TVL1_9BACL</name>
<dbReference type="PRINTS" id="PR00344">
    <property type="entry name" value="BCTRLSENSOR"/>
</dbReference>
<dbReference type="InterPro" id="IPR004358">
    <property type="entry name" value="Sig_transdc_His_kin-like_C"/>
</dbReference>
<dbReference type="SUPFAM" id="SSF55874">
    <property type="entry name" value="ATPase domain of HSP90 chaperone/DNA topoisomerase II/histidine kinase"/>
    <property type="match status" value="1"/>
</dbReference>
<dbReference type="SMART" id="SM00387">
    <property type="entry name" value="HATPase_c"/>
    <property type="match status" value="1"/>
</dbReference>
<dbReference type="InterPro" id="IPR036097">
    <property type="entry name" value="HisK_dim/P_sf"/>
</dbReference>
<comment type="subcellular location">
    <subcellularLocation>
        <location evidence="2">Cell membrane</location>
        <topology evidence="2">Multi-pass membrane protein</topology>
    </subcellularLocation>
</comment>
<evidence type="ECO:0000256" key="5">
    <source>
        <dbReference type="ARBA" id="ARBA00022553"/>
    </source>
</evidence>
<evidence type="ECO:0000256" key="12">
    <source>
        <dbReference type="ARBA" id="ARBA00023012"/>
    </source>
</evidence>
<dbReference type="GO" id="GO:0016036">
    <property type="term" value="P:cellular response to phosphate starvation"/>
    <property type="evidence" value="ECO:0007669"/>
    <property type="project" value="TreeGrafter"/>
</dbReference>
<evidence type="ECO:0000256" key="8">
    <source>
        <dbReference type="ARBA" id="ARBA00022741"/>
    </source>
</evidence>
<keyword evidence="4" id="KW-1003">Cell membrane</keyword>
<organism evidence="16 17">
    <name type="scientific">Ureibacillus chungkukjangi</name>
    <dbReference type="NCBI Taxonomy" id="1202712"/>
    <lineage>
        <taxon>Bacteria</taxon>
        <taxon>Bacillati</taxon>
        <taxon>Bacillota</taxon>
        <taxon>Bacilli</taxon>
        <taxon>Bacillales</taxon>
        <taxon>Caryophanaceae</taxon>
        <taxon>Ureibacillus</taxon>
    </lineage>
</organism>
<dbReference type="AlphaFoldDB" id="A0A318TVL1"/>
<dbReference type="GO" id="GO:0005524">
    <property type="term" value="F:ATP binding"/>
    <property type="evidence" value="ECO:0007669"/>
    <property type="project" value="UniProtKB-KW"/>
</dbReference>
<evidence type="ECO:0000256" key="11">
    <source>
        <dbReference type="ARBA" id="ARBA00022989"/>
    </source>
</evidence>
<evidence type="ECO:0000259" key="15">
    <source>
        <dbReference type="PROSITE" id="PS50109"/>
    </source>
</evidence>
<dbReference type="InterPro" id="IPR003661">
    <property type="entry name" value="HisK_dim/P_dom"/>
</dbReference>
<keyword evidence="12" id="KW-0902">Two-component regulatory system</keyword>
<keyword evidence="7 14" id="KW-0812">Transmembrane</keyword>
<feature type="transmembrane region" description="Helical" evidence="14">
    <location>
        <begin position="41"/>
        <end position="60"/>
    </location>
</feature>
<keyword evidence="6" id="KW-0808">Transferase</keyword>
<evidence type="ECO:0000256" key="9">
    <source>
        <dbReference type="ARBA" id="ARBA00022777"/>
    </source>
</evidence>
<evidence type="ECO:0000256" key="10">
    <source>
        <dbReference type="ARBA" id="ARBA00022840"/>
    </source>
</evidence>
<dbReference type="InterPro" id="IPR003594">
    <property type="entry name" value="HATPase_dom"/>
</dbReference>
<comment type="catalytic activity">
    <reaction evidence="1">
        <text>ATP + protein L-histidine = ADP + protein N-phospho-L-histidine.</text>
        <dbReference type="EC" id="2.7.13.3"/>
    </reaction>
</comment>
<dbReference type="PANTHER" id="PTHR45453:SF2">
    <property type="entry name" value="HISTIDINE KINASE"/>
    <property type="match status" value="1"/>
</dbReference>
<evidence type="ECO:0000256" key="13">
    <source>
        <dbReference type="ARBA" id="ARBA00023136"/>
    </source>
</evidence>
<keyword evidence="9 16" id="KW-0418">Kinase</keyword>
<keyword evidence="17" id="KW-1185">Reference proteome</keyword>
<comment type="caution">
    <text evidence="16">The sequence shown here is derived from an EMBL/GenBank/DDBJ whole genome shotgun (WGS) entry which is preliminary data.</text>
</comment>
<feature type="domain" description="Histidine kinase" evidence="15">
    <location>
        <begin position="116"/>
        <end position="319"/>
    </location>
</feature>
<reference evidence="16 17" key="1">
    <citation type="submission" date="2018-06" db="EMBL/GenBank/DDBJ databases">
        <title>Genomic Encyclopedia of Archaeal and Bacterial Type Strains, Phase II (KMG-II): from individual species to whole genera.</title>
        <authorList>
            <person name="Goeker M."/>
        </authorList>
    </citation>
    <scope>NUCLEOTIDE SEQUENCE [LARGE SCALE GENOMIC DNA]</scope>
    <source>
        <strain evidence="16 17">KACC 16626</strain>
    </source>
</reference>
<evidence type="ECO:0000256" key="1">
    <source>
        <dbReference type="ARBA" id="ARBA00000085"/>
    </source>
</evidence>
<sequence length="331" mass="38550">MSILRFLSYEKPYIYLYFLGTLIPSAVYSAANDDGWKWGTFFYAFLLSCLLLIGFLLLRYQQNVRVIRQMKIDDYEPLSLEGDFAKQYIDELKREHIRAKNEILNKQEDHYDFIVSWFHEIKTPIAVLRLLQQTDMDRDSLREEIGKIENYVDQALYYAKLDSFNQDYDIHNCDVIQIAKELIKSHSKTFFAKKIRIQLKAESLKVQSDAKWLQFILNQLLTNSLKYTGNGGEITITVNETAKEKQLLIRDNGIGISQKDLPRIFNRGFTGEIGRTHSKSTGMGLYLAQALSNKIGAFITCTSEMGSYTEFTIHFPKNHDPYLIRQKTRDE</sequence>
<keyword evidence="8" id="KW-0547">Nucleotide-binding</keyword>
<dbReference type="GO" id="GO:0004721">
    <property type="term" value="F:phosphoprotein phosphatase activity"/>
    <property type="evidence" value="ECO:0007669"/>
    <property type="project" value="TreeGrafter"/>
</dbReference>
<dbReference type="PANTHER" id="PTHR45453">
    <property type="entry name" value="PHOSPHATE REGULON SENSOR PROTEIN PHOR"/>
    <property type="match status" value="1"/>
</dbReference>
<evidence type="ECO:0000256" key="4">
    <source>
        <dbReference type="ARBA" id="ARBA00022475"/>
    </source>
</evidence>
<dbReference type="RefSeq" id="WP_107931812.1">
    <property type="nucleotide sequence ID" value="NZ_CP085009.1"/>
</dbReference>
<dbReference type="InterPro" id="IPR036890">
    <property type="entry name" value="HATPase_C_sf"/>
</dbReference>
<protein>
    <recommendedName>
        <fullName evidence="3">histidine kinase</fullName>
        <ecNumber evidence="3">2.7.13.3</ecNumber>
    </recommendedName>
</protein>
<dbReference type="Proteomes" id="UP000247416">
    <property type="component" value="Unassembled WGS sequence"/>
</dbReference>
<proteinExistence type="predicted"/>
<evidence type="ECO:0000256" key="3">
    <source>
        <dbReference type="ARBA" id="ARBA00012438"/>
    </source>
</evidence>
<keyword evidence="5" id="KW-0597">Phosphoprotein</keyword>
<dbReference type="SUPFAM" id="SSF47384">
    <property type="entry name" value="Homodimeric domain of signal transducing histidine kinase"/>
    <property type="match status" value="1"/>
</dbReference>
<dbReference type="EC" id="2.7.13.3" evidence="3"/>
<dbReference type="GO" id="GO:0005886">
    <property type="term" value="C:plasma membrane"/>
    <property type="evidence" value="ECO:0007669"/>
    <property type="project" value="UniProtKB-SubCell"/>
</dbReference>
<evidence type="ECO:0000256" key="2">
    <source>
        <dbReference type="ARBA" id="ARBA00004651"/>
    </source>
</evidence>
<evidence type="ECO:0000256" key="6">
    <source>
        <dbReference type="ARBA" id="ARBA00022679"/>
    </source>
</evidence>
<dbReference type="PROSITE" id="PS50109">
    <property type="entry name" value="HIS_KIN"/>
    <property type="match status" value="1"/>
</dbReference>
<feature type="transmembrane region" description="Helical" evidence="14">
    <location>
        <begin position="12"/>
        <end position="29"/>
    </location>
</feature>
<evidence type="ECO:0000256" key="14">
    <source>
        <dbReference type="SAM" id="Phobius"/>
    </source>
</evidence>